<evidence type="ECO:0000313" key="2">
    <source>
        <dbReference type="EMBL" id="AGH45612.1"/>
    </source>
</evidence>
<evidence type="ECO:0000259" key="1">
    <source>
        <dbReference type="Pfam" id="PF20680"/>
    </source>
</evidence>
<dbReference type="Pfam" id="PF20680">
    <property type="entry name" value="DUF6817"/>
    <property type="match status" value="1"/>
</dbReference>
<dbReference type="HOGENOM" id="CLU_113685_0_0_6"/>
<feature type="domain" description="DUF6817" evidence="1">
    <location>
        <begin position="2"/>
        <end position="58"/>
    </location>
</feature>
<dbReference type="RefSeq" id="WP_007635227.1">
    <property type="nucleotide sequence ID" value="NC_020514.1"/>
</dbReference>
<organism evidence="2 3">
    <name type="scientific">Paraglaciecola psychrophila 170</name>
    <dbReference type="NCBI Taxonomy" id="1129794"/>
    <lineage>
        <taxon>Bacteria</taxon>
        <taxon>Pseudomonadati</taxon>
        <taxon>Pseudomonadota</taxon>
        <taxon>Gammaproteobacteria</taxon>
        <taxon>Alteromonadales</taxon>
        <taxon>Alteromonadaceae</taxon>
        <taxon>Paraglaciecola</taxon>
    </lineage>
</organism>
<name>K6YTQ5_9ALTE</name>
<keyword evidence="3" id="KW-1185">Reference proteome</keyword>
<protein>
    <recommendedName>
        <fullName evidence="1">DUF6817 domain-containing protein</fullName>
    </recommendedName>
</protein>
<dbReference type="OrthoDB" id="333547at2"/>
<dbReference type="Proteomes" id="UP000011864">
    <property type="component" value="Chromosome"/>
</dbReference>
<accession>K6YTQ5</accession>
<dbReference type="InterPro" id="IPR049202">
    <property type="entry name" value="DUF6817"/>
</dbReference>
<gene>
    <name evidence="2" type="ORF">C427_3503</name>
</gene>
<dbReference type="EMBL" id="CP003837">
    <property type="protein sequence ID" value="AGH45612.1"/>
    <property type="molecule type" value="Genomic_DNA"/>
</dbReference>
<reference evidence="2 3" key="1">
    <citation type="journal article" date="2013" name="Genome Announc.">
        <title>Complete Genome Sequence of Glaciecola psychrophila Strain 170T.</title>
        <authorList>
            <person name="Yin J."/>
            <person name="Chen J."/>
            <person name="Liu G."/>
            <person name="Yu Y."/>
            <person name="Song L."/>
            <person name="Wang X."/>
            <person name="Qu X."/>
        </authorList>
    </citation>
    <scope>NUCLEOTIDE SEQUENCE [LARGE SCALE GENOMIC DNA]</scope>
    <source>
        <strain evidence="2 3">170</strain>
    </source>
</reference>
<dbReference type="KEGG" id="gps:C427_3503"/>
<evidence type="ECO:0000313" key="3">
    <source>
        <dbReference type="Proteomes" id="UP000011864"/>
    </source>
</evidence>
<dbReference type="AlphaFoldDB" id="K6YTQ5"/>
<sequence>MKAWNASEILQQAGLYHAAYSNSASGQNIFELSQRAEVAVVIGTEVENIIYHYFACDRDAFYSQFGLTDNPIFYDWVTSKQTAISFELVRQLCELTAANAAVLAINNPEFVANNSTKLADLFSRMQGF</sequence>
<dbReference type="PATRIC" id="fig|1129794.4.peg.3484"/>
<proteinExistence type="predicted"/>
<dbReference type="STRING" id="1129794.C427_3503"/>